<evidence type="ECO:0000313" key="1">
    <source>
        <dbReference type="EMBL" id="JAP69662.1"/>
    </source>
</evidence>
<feature type="non-terminal residue" evidence="1">
    <location>
        <position position="1"/>
    </location>
</feature>
<dbReference type="AlphaFoldDB" id="A0A131XTK9"/>
<accession>A0A131XTK9</accession>
<dbReference type="EMBL" id="GEFM01006134">
    <property type="protein sequence ID" value="JAP69662.1"/>
    <property type="molecule type" value="mRNA"/>
</dbReference>
<feature type="non-terminal residue" evidence="1">
    <location>
        <position position="88"/>
    </location>
</feature>
<name>A0A131XTK9_IXORI</name>
<proteinExistence type="evidence at transcript level"/>
<protein>
    <submittedName>
        <fullName evidence="1">Putative reversion-inducing cysteine-rich protein with kazal motif</fullName>
    </submittedName>
</protein>
<organism evidence="1">
    <name type="scientific">Ixodes ricinus</name>
    <name type="common">Common tick</name>
    <name type="synonym">Acarus ricinus</name>
    <dbReference type="NCBI Taxonomy" id="34613"/>
    <lineage>
        <taxon>Eukaryota</taxon>
        <taxon>Metazoa</taxon>
        <taxon>Ecdysozoa</taxon>
        <taxon>Arthropoda</taxon>
        <taxon>Chelicerata</taxon>
        <taxon>Arachnida</taxon>
        <taxon>Acari</taxon>
        <taxon>Parasitiformes</taxon>
        <taxon>Ixodida</taxon>
        <taxon>Ixodoidea</taxon>
        <taxon>Ixodidae</taxon>
        <taxon>Ixodinae</taxon>
        <taxon>Ixodes</taxon>
    </lineage>
</organism>
<sequence>HPVDASRYIHFVSDFPHLIKCLRNGLLKCPFNTPDGHVTMHHVREAFKIDASSLTLKAMPGITKCHLQPNAFEKMRVGLAFQLFGDRV</sequence>
<reference evidence="1" key="1">
    <citation type="submission" date="2016-02" db="EMBL/GenBank/DDBJ databases">
        <title>RNAseq analyses of the midgut from blood- or serum-fed Ixodes ricinus ticks.</title>
        <authorList>
            <person name="Perner J."/>
            <person name="Provaznik J."/>
            <person name="Schrenkova J."/>
            <person name="Urbanova V."/>
            <person name="Ribeiro J.M."/>
            <person name="Kopacek P."/>
        </authorList>
    </citation>
    <scope>NUCLEOTIDE SEQUENCE</scope>
    <source>
        <tissue evidence="1">Gut</tissue>
    </source>
</reference>